<sequence length="236" mass="24567">MSLERHERLKIVVSGVLIGGLAMAIAPCTTQGDVLVRHTSRSLALPDLQLQNYLFEDNSIEHIEQNPEKPPPRIAEEIFAGVVGGLVGGAIGGGIGWAIGSGVERGSEPLTEYPELLGAALGATVGYVLGSPIGVYNAGDTENETGNFLATLGGGVAGGFLGLLIGGVGALPGIPIGATVGFNMTRRYKTPPPPENGLINIKDGRMRLATPKIYLQPDPLDKKTLIHNADLVIATF</sequence>
<proteinExistence type="predicted"/>
<evidence type="ECO:0000313" key="2">
    <source>
        <dbReference type="EMBL" id="TET45264.1"/>
    </source>
</evidence>
<accession>A0A523URX5</accession>
<dbReference type="EMBL" id="SOJN01000088">
    <property type="protein sequence ID" value="TET45264.1"/>
    <property type="molecule type" value="Genomic_DNA"/>
</dbReference>
<evidence type="ECO:0000313" key="3">
    <source>
        <dbReference type="Proteomes" id="UP000315525"/>
    </source>
</evidence>
<feature type="transmembrane region" description="Helical" evidence="1">
    <location>
        <begin position="156"/>
        <end position="182"/>
    </location>
</feature>
<evidence type="ECO:0000256" key="1">
    <source>
        <dbReference type="SAM" id="Phobius"/>
    </source>
</evidence>
<keyword evidence="1" id="KW-1133">Transmembrane helix</keyword>
<name>A0A523URX5_UNCT6</name>
<protein>
    <recommendedName>
        <fullName evidence="4">Glycine zipper domain-containing protein</fullName>
    </recommendedName>
</protein>
<dbReference type="Proteomes" id="UP000315525">
    <property type="component" value="Unassembled WGS sequence"/>
</dbReference>
<organism evidence="2 3">
    <name type="scientific">candidate division TA06 bacterium</name>
    <dbReference type="NCBI Taxonomy" id="2250710"/>
    <lineage>
        <taxon>Bacteria</taxon>
        <taxon>Bacteria division TA06</taxon>
    </lineage>
</organism>
<evidence type="ECO:0008006" key="4">
    <source>
        <dbReference type="Google" id="ProtNLM"/>
    </source>
</evidence>
<keyword evidence="1" id="KW-0812">Transmembrane</keyword>
<keyword evidence="1" id="KW-0472">Membrane</keyword>
<feature type="transmembrane region" description="Helical" evidence="1">
    <location>
        <begin position="78"/>
        <end position="103"/>
    </location>
</feature>
<dbReference type="AlphaFoldDB" id="A0A523URX5"/>
<gene>
    <name evidence="2" type="ORF">E3J62_07905</name>
</gene>
<feature type="transmembrane region" description="Helical" evidence="1">
    <location>
        <begin position="115"/>
        <end position="136"/>
    </location>
</feature>
<comment type="caution">
    <text evidence="2">The sequence shown here is derived from an EMBL/GenBank/DDBJ whole genome shotgun (WGS) entry which is preliminary data.</text>
</comment>
<reference evidence="2 3" key="1">
    <citation type="submission" date="2019-03" db="EMBL/GenBank/DDBJ databases">
        <title>Metabolic potential of uncultured bacteria and archaea associated with petroleum seepage in deep-sea sediments.</title>
        <authorList>
            <person name="Dong X."/>
            <person name="Hubert C."/>
        </authorList>
    </citation>
    <scope>NUCLEOTIDE SEQUENCE [LARGE SCALE GENOMIC DNA]</scope>
    <source>
        <strain evidence="2">E44_bin18</strain>
    </source>
</reference>